<feature type="domain" description="Teneurin-like YD-shell" evidence="2">
    <location>
        <begin position="941"/>
        <end position="1251"/>
    </location>
</feature>
<dbReference type="Gene3D" id="2.180.10.10">
    <property type="entry name" value="RHS repeat-associated core"/>
    <property type="match status" value="1"/>
</dbReference>
<dbReference type="Pfam" id="PF25023">
    <property type="entry name" value="TEN_YD-shell"/>
    <property type="match status" value="1"/>
</dbReference>
<dbReference type="NCBIfam" id="TIGR03696">
    <property type="entry name" value="Rhs_assc_core"/>
    <property type="match status" value="1"/>
</dbReference>
<organism evidence="3 4">
    <name type="scientific">Photorhabdus khanii</name>
    <dbReference type="NCBI Taxonomy" id="1004150"/>
    <lineage>
        <taxon>Bacteria</taxon>
        <taxon>Pseudomonadati</taxon>
        <taxon>Pseudomonadota</taxon>
        <taxon>Gammaproteobacteria</taxon>
        <taxon>Enterobacterales</taxon>
        <taxon>Morganellaceae</taxon>
        <taxon>Photorhabdus</taxon>
    </lineage>
</organism>
<evidence type="ECO:0000313" key="4">
    <source>
        <dbReference type="Proteomes" id="UP000481739"/>
    </source>
</evidence>
<dbReference type="SUPFAM" id="SSF56399">
    <property type="entry name" value="ADP-ribosylation"/>
    <property type="match status" value="1"/>
</dbReference>
<gene>
    <name evidence="3" type="ORF">GEA64_21390</name>
</gene>
<dbReference type="RefSeq" id="WP_152964034.1">
    <property type="nucleotide sequence ID" value="NZ_CAWOZU010000006.1"/>
</dbReference>
<evidence type="ECO:0000259" key="2">
    <source>
        <dbReference type="Pfam" id="PF25023"/>
    </source>
</evidence>
<dbReference type="EMBL" id="WHZZ01000015">
    <property type="protein sequence ID" value="MQL50349.1"/>
    <property type="molecule type" value="Genomic_DNA"/>
</dbReference>
<accession>A0A7C9KX39</accession>
<dbReference type="InterPro" id="IPR031325">
    <property type="entry name" value="RHS_repeat"/>
</dbReference>
<dbReference type="InterPro" id="IPR022385">
    <property type="entry name" value="Rhs_assc_core"/>
</dbReference>
<dbReference type="InterPro" id="IPR006530">
    <property type="entry name" value="YD"/>
</dbReference>
<proteinExistence type="predicted"/>
<protein>
    <recommendedName>
        <fullName evidence="2">Teneurin-like YD-shell domain-containing protein</fullName>
    </recommendedName>
</protein>
<dbReference type="NCBIfam" id="TIGR01643">
    <property type="entry name" value="YD_repeat_2x"/>
    <property type="match status" value="1"/>
</dbReference>
<evidence type="ECO:0000256" key="1">
    <source>
        <dbReference type="ARBA" id="ARBA00022737"/>
    </source>
</evidence>
<dbReference type="Proteomes" id="UP000481739">
    <property type="component" value="Unassembled WGS sequence"/>
</dbReference>
<comment type="caution">
    <text evidence="3">The sequence shown here is derived from an EMBL/GenBank/DDBJ whole genome shotgun (WGS) entry which is preliminary data.</text>
</comment>
<name>A0A7C9KX39_9GAMM</name>
<keyword evidence="1" id="KW-0677">Repeat</keyword>
<dbReference type="InterPro" id="IPR050708">
    <property type="entry name" value="T6SS_VgrG/RHS"/>
</dbReference>
<dbReference type="PANTHER" id="PTHR32305">
    <property type="match status" value="1"/>
</dbReference>
<reference evidence="3 4" key="1">
    <citation type="journal article" date="2019" name="Nature">
        <title>A new antibiotic selectively kills Gram-negative pathogens.</title>
        <authorList>
            <person name="Imai Y."/>
            <person name="Meyer K.J."/>
            <person name="Iinishi A."/>
            <person name="Favre-Godal Q."/>
            <person name="Green R."/>
            <person name="Manuse S."/>
            <person name="Caboni M."/>
            <person name="Mori M."/>
            <person name="Niles S."/>
            <person name="Ghiglieri M."/>
            <person name="Honrao C."/>
            <person name="Ma X."/>
            <person name="Guo J.J."/>
            <person name="Makriyannis A."/>
            <person name="Linares-Otoya L."/>
            <person name="Boehringer N."/>
            <person name="Wuisan Z.G."/>
            <person name="Kaur H."/>
            <person name="Wu R."/>
            <person name="Mateus A."/>
            <person name="Typas A."/>
            <person name="Savitski M.M."/>
            <person name="Espinoza J.L."/>
            <person name="O'Rourke A."/>
            <person name="Nelson K.E."/>
            <person name="Hiller S."/>
            <person name="Noinaj N."/>
            <person name="Schaeberle T.F."/>
            <person name="D'Onofrio A."/>
            <person name="Lewis K."/>
        </authorList>
    </citation>
    <scope>NUCLEOTIDE SEQUENCE [LARGE SCALE GENOMIC DNA]</scope>
    <source>
        <strain evidence="3 4">HGB 1456</strain>
    </source>
</reference>
<dbReference type="InterPro" id="IPR056823">
    <property type="entry name" value="TEN-like_YD-shell"/>
</dbReference>
<evidence type="ECO:0000313" key="3">
    <source>
        <dbReference type="EMBL" id="MQL50349.1"/>
    </source>
</evidence>
<dbReference type="Pfam" id="PF05593">
    <property type="entry name" value="RHS_repeat"/>
    <property type="match status" value="1"/>
</dbReference>
<dbReference type="PANTHER" id="PTHR32305:SF15">
    <property type="entry name" value="PROTEIN RHSA-RELATED"/>
    <property type="match status" value="1"/>
</dbReference>
<sequence>MNKDNSASFFTQAGNFSSAISGGVDPRTGMYNLSIELGTLNGNNLQGPSFPVTLSYSPLSQGNPTGLGKGISLGLSTYDTDSRQLSLSTGEQYQVYEHSGNVTVQQKKLDSFRFEKSTDSKYSYKVTYINGNIEYLGSDEHTNTLKPPALIVSATGHTLQVGTDSSARLTDVSDETNTLLTVSYDSNGSTLVFYPDNKAETYTVRLKTSNDTLQAIVRKAYGEPDMTWTLGYSKMKTYGQWLTSLTSPLGMSETVTYRDDGNTHHFPVSAPAELKPLPYVTSHVKEPGNKQPKIISKYTYSYDNFLGYNSGVDWDPTQDSLYNCLTDYQYFSVETQAEGTDNETKITRTYNSHHLLVSTKTVSGKCTTLEETNYYAVSGRPFDKQPPQFQCPTSTITTWTDGRDEKNSLSRTEVVLTEFAESGVPTKQTDADGTVTAWEYYPAQGSGADCPAEPNGFTRFVQSETVTPRKTVYNTPVHKIVYTYATAEHVGKDVNALVMKKTETHFADDVLLKTINCRYGTSVEKTAGVLTEKTTAYPVDGVSDYITTEKVTFSNTTVRVDDKNVIEALRADYSLTSHDGLSVTHAKTVSRMTKRLLEKTDSKRNVTAYSHNSLGWLTKRVHCKGDSQYENIISCEYTIDADGGLYATTTDQNKNKVRHALDGMGRLLHIKKNDVDMDSRNPEPEFLMQLQGWDALGRSVNSTAHDYHNAGSKTTPDLTVEQTQTYDNWGQVSQSVGPDGVITHTETVLVPAPDADNSVWQTRSWQSGVEHDSITSGITVTTLDINHNPVKTELYPAGAKVGDILSVYSTTTSEYDGWNRLRKQTDELGQTTTYEYDAFDRPTVTTLPDGTQTVRSYVPFSAAKLPVSISVVTDGNSTLMGTQTFDGLGRLLSTTSGGRTETFEYHAEHQRHPSRIIAADGATVDYTYIAELNDVPQSLSTSNTTPERAVSQMWAYDALTGALLSDSEGLQKTTYDYAASGTPAKITVADGSLKRSNSLSVRTVGGTPLTATDYAGVSQTLTQDNHGRPTTLEDQDVCSRLVYDDLGRVTQWTATSKKTGFSKTTTLKLDDFGRETQRTIETLTETLTVTQAWSQKHQVTQRTTTQTTAGNTVTLRDETYAFDLKRGWLMNYTVTGTTPPQDETGRSLSEVTFYYDSITGNMKGKTVTYAEKNATQVSTMYWFNNPDDPCQLTSFASAEDNAPTSLTYDAAGRLTQDERGRILRYDALGRLYVVTDGKTLLSSYRYDASNQLASQTTGDITTHHYYANNTLSYLEDNQKNSTRLTPYAQVSKGKNAGTWLTSTDMMGSVLSVTDGNTTESHAFMPYGVRSSDTNTADNSVAVTGYNGERLDDTLTQYHLGNGYRAYNPALQRFTCPDSMSPFGDGGVNPYIYCEGDPINLTDPTGHGVVSRWVRRGVAIVVDCIGRATKDAVEGETISITVRDSGDAIPSLVSSGRPVAETIRKNRSMSLSSTPPLRTPEMELIGYHGTSNKFTNLDDDIKNLRDDKPVSIFSGLRRSMINKNGGISAGPGFYLAPGTRIADDFASVAAKEFGGDPVKVGVYAKRSDYDALFLQNQASWQTMGEHGLTLNYKFKKVYEIKINPSGYTRIHLSLLENEIDDILLPISKEAPW</sequence>